<feature type="domain" description="Response regulatory" evidence="2">
    <location>
        <begin position="6"/>
        <end position="133"/>
    </location>
</feature>
<dbReference type="PROSITE" id="PS50110">
    <property type="entry name" value="RESPONSE_REGULATORY"/>
    <property type="match status" value="1"/>
</dbReference>
<comment type="caution">
    <text evidence="3">The sequence shown here is derived from an EMBL/GenBank/DDBJ whole genome shotgun (WGS) entry which is preliminary data.</text>
</comment>
<dbReference type="RefSeq" id="WP_126695608.1">
    <property type="nucleotide sequence ID" value="NZ_RXOF01000017.1"/>
</dbReference>
<feature type="modified residue" description="4-aspartylphosphate" evidence="1">
    <location>
        <position position="64"/>
    </location>
</feature>
<dbReference type="InterPro" id="IPR001789">
    <property type="entry name" value="Sig_transdc_resp-reg_receiver"/>
</dbReference>
<keyword evidence="1" id="KW-0597">Phosphoprotein</keyword>
<dbReference type="Gene3D" id="3.40.50.2300">
    <property type="match status" value="1"/>
</dbReference>
<dbReference type="SMART" id="SM00448">
    <property type="entry name" value="REC"/>
    <property type="match status" value="1"/>
</dbReference>
<dbReference type="EMBL" id="RXOF01000017">
    <property type="protein sequence ID" value="RTQ46072.1"/>
    <property type="molecule type" value="Genomic_DNA"/>
</dbReference>
<dbReference type="GO" id="GO:0000160">
    <property type="term" value="P:phosphorelay signal transduction system"/>
    <property type="evidence" value="ECO:0007669"/>
    <property type="project" value="InterPro"/>
</dbReference>
<keyword evidence="4" id="KW-1185">Reference proteome</keyword>
<dbReference type="AlphaFoldDB" id="A0A431TX26"/>
<organism evidence="3 4">
    <name type="scientific">Hymenobacter gummosus</name>
    <dbReference type="NCBI Taxonomy" id="1776032"/>
    <lineage>
        <taxon>Bacteria</taxon>
        <taxon>Pseudomonadati</taxon>
        <taxon>Bacteroidota</taxon>
        <taxon>Cytophagia</taxon>
        <taxon>Cytophagales</taxon>
        <taxon>Hymenobacteraceae</taxon>
        <taxon>Hymenobacter</taxon>
    </lineage>
</organism>
<dbReference type="OrthoDB" id="1524091at2"/>
<gene>
    <name evidence="3" type="ORF">EJV47_23245</name>
</gene>
<dbReference type="InterPro" id="IPR011006">
    <property type="entry name" value="CheY-like_superfamily"/>
</dbReference>
<dbReference type="InterPro" id="IPR052893">
    <property type="entry name" value="TCS_response_regulator"/>
</dbReference>
<proteinExistence type="predicted"/>
<evidence type="ECO:0000256" key="1">
    <source>
        <dbReference type="PROSITE-ProRule" id="PRU00169"/>
    </source>
</evidence>
<protein>
    <submittedName>
        <fullName evidence="3">Response regulator</fullName>
    </submittedName>
</protein>
<dbReference type="PANTHER" id="PTHR44520:SF2">
    <property type="entry name" value="RESPONSE REGULATOR RCP1"/>
    <property type="match status" value="1"/>
</dbReference>
<evidence type="ECO:0000313" key="4">
    <source>
        <dbReference type="Proteomes" id="UP000282184"/>
    </source>
</evidence>
<sequence>MPKLARILLVDDDHTTNYLNQLLLRRLDVADRLLVAQNGQEALAVLQAHAPPAARPEPTLVLLDVKMPVMDGFEFVQAYSQLPAAERQDVVIVMLTTSLHPQDVERMQQLDIAGFLNKPLTQEKVDDILQQHFA</sequence>
<evidence type="ECO:0000313" key="3">
    <source>
        <dbReference type="EMBL" id="RTQ46072.1"/>
    </source>
</evidence>
<dbReference type="PANTHER" id="PTHR44520">
    <property type="entry name" value="RESPONSE REGULATOR RCP1-RELATED"/>
    <property type="match status" value="1"/>
</dbReference>
<dbReference type="Proteomes" id="UP000282184">
    <property type="component" value="Unassembled WGS sequence"/>
</dbReference>
<accession>A0A431TX26</accession>
<dbReference type="SUPFAM" id="SSF52172">
    <property type="entry name" value="CheY-like"/>
    <property type="match status" value="1"/>
</dbReference>
<dbReference type="Pfam" id="PF00072">
    <property type="entry name" value="Response_reg"/>
    <property type="match status" value="1"/>
</dbReference>
<reference evidence="3 4" key="1">
    <citation type="submission" date="2018-12" db="EMBL/GenBank/DDBJ databases">
        <title>Hymenobacter gummosus sp. nov., isolated from a spring.</title>
        <authorList>
            <person name="Nie L."/>
        </authorList>
    </citation>
    <scope>NUCLEOTIDE SEQUENCE [LARGE SCALE GENOMIC DNA]</scope>
    <source>
        <strain evidence="3 4">KCTC 52166</strain>
    </source>
</reference>
<name>A0A431TX26_9BACT</name>
<evidence type="ECO:0000259" key="2">
    <source>
        <dbReference type="PROSITE" id="PS50110"/>
    </source>
</evidence>